<evidence type="ECO:0000256" key="2">
    <source>
        <dbReference type="SAM" id="SignalP"/>
    </source>
</evidence>
<organism evidence="3 4">
    <name type="scientific">Streptomyces murinus</name>
    <dbReference type="NCBI Taxonomy" id="33900"/>
    <lineage>
        <taxon>Bacteria</taxon>
        <taxon>Bacillati</taxon>
        <taxon>Actinomycetota</taxon>
        <taxon>Actinomycetes</taxon>
        <taxon>Kitasatosporales</taxon>
        <taxon>Streptomycetaceae</taxon>
        <taxon>Streptomyces</taxon>
    </lineage>
</organism>
<dbReference type="EMBL" id="JACJIJ010000001">
    <property type="protein sequence ID" value="MBA9050890.1"/>
    <property type="molecule type" value="Genomic_DNA"/>
</dbReference>
<comment type="caution">
    <text evidence="3">The sequence shown here is derived from an EMBL/GenBank/DDBJ whole genome shotgun (WGS) entry which is preliminary data.</text>
</comment>
<accession>A0A7W3NHZ8</accession>
<name>A0A7W3NHZ8_STRMR</name>
<reference evidence="3 4" key="1">
    <citation type="submission" date="2020-08" db="EMBL/GenBank/DDBJ databases">
        <title>Sequencing the genomes of 1000 actinobacteria strains.</title>
        <authorList>
            <person name="Klenk H.-P."/>
        </authorList>
    </citation>
    <scope>NUCLEOTIDE SEQUENCE [LARGE SCALE GENOMIC DNA]</scope>
    <source>
        <strain evidence="3 4">DSM 41827</strain>
    </source>
</reference>
<gene>
    <name evidence="3" type="ORF">HDA42_000065</name>
</gene>
<evidence type="ECO:0008006" key="5">
    <source>
        <dbReference type="Google" id="ProtNLM"/>
    </source>
</evidence>
<feature type="compositionally biased region" description="Basic and acidic residues" evidence="1">
    <location>
        <begin position="155"/>
        <end position="168"/>
    </location>
</feature>
<evidence type="ECO:0000313" key="3">
    <source>
        <dbReference type="EMBL" id="MBA9050890.1"/>
    </source>
</evidence>
<feature type="region of interest" description="Disordered" evidence="1">
    <location>
        <begin position="142"/>
        <end position="168"/>
    </location>
</feature>
<evidence type="ECO:0000256" key="1">
    <source>
        <dbReference type="SAM" id="MobiDB-lite"/>
    </source>
</evidence>
<evidence type="ECO:0000313" key="4">
    <source>
        <dbReference type="Proteomes" id="UP000577386"/>
    </source>
</evidence>
<keyword evidence="2" id="KW-0732">Signal</keyword>
<protein>
    <recommendedName>
        <fullName evidence="5">Lipoprotein</fullName>
    </recommendedName>
</protein>
<dbReference type="RefSeq" id="WP_182774332.1">
    <property type="nucleotide sequence ID" value="NZ_BAAAHW010000016.1"/>
</dbReference>
<sequence length="316" mass="33643">MRQTRLLVLAATGAVLTLTAACGANSAADKSAGSQQKMKTVAMQLPDAKVRASWPKQDVASGLAKGMRLPLEKYMLGYPDMVDIENAKDVVKSACMKRLGFSYTPELMGTQPAASYNEMNMERRYGITDPAKAAAHGFAVAQDTGGPSQADQDAELAREDQESSAEGWDKAMNDTCIPEANQKVGVILPEDPAGDLAGQSLKATRSRPDVQRALSTWSSCMAGHGHQVKSMDEAEGRFGQPGRTGVRPEKAEVSLATADVTCKGTAGLVPTWYQAETAYQNKQITSHKAQLEAAKARDALLLKKARAVLASVSAAR</sequence>
<feature type="chain" id="PRO_5038590391" description="Lipoprotein" evidence="2">
    <location>
        <begin position="21"/>
        <end position="316"/>
    </location>
</feature>
<dbReference type="AlphaFoldDB" id="A0A7W3NHZ8"/>
<feature type="signal peptide" evidence="2">
    <location>
        <begin position="1"/>
        <end position="20"/>
    </location>
</feature>
<keyword evidence="4" id="KW-1185">Reference proteome</keyword>
<dbReference type="PROSITE" id="PS51257">
    <property type="entry name" value="PROKAR_LIPOPROTEIN"/>
    <property type="match status" value="1"/>
</dbReference>
<proteinExistence type="predicted"/>
<dbReference type="Proteomes" id="UP000577386">
    <property type="component" value="Unassembled WGS sequence"/>
</dbReference>